<dbReference type="NCBIfam" id="NF011501">
    <property type="entry name" value="PRK14939.1"/>
    <property type="match status" value="1"/>
</dbReference>
<dbReference type="FunFam" id="3.30.230.10:FF:000005">
    <property type="entry name" value="DNA gyrase subunit B"/>
    <property type="match status" value="1"/>
</dbReference>
<organism evidence="12 13">
    <name type="scientific">Candidatus Xenolissoclinum pacificiensis L6</name>
    <dbReference type="NCBI Taxonomy" id="1401685"/>
    <lineage>
        <taxon>Bacteria</taxon>
        <taxon>Pseudomonadati</taxon>
        <taxon>Pseudomonadota</taxon>
        <taxon>Alphaproteobacteria</taxon>
        <taxon>Rickettsiales</taxon>
        <taxon>Anaplasmataceae</taxon>
        <taxon>Candidatus Xenolissoclinum</taxon>
    </lineage>
</organism>
<protein>
    <recommendedName>
        <fullName evidence="10">DNA gyrase subunit B</fullName>
        <ecNumber evidence="10">5.6.2.2</ecNumber>
    </recommendedName>
</protein>
<keyword evidence="5 10" id="KW-0067">ATP-binding</keyword>
<dbReference type="FunFam" id="3.30.565.10:FF:000002">
    <property type="entry name" value="DNA gyrase subunit B"/>
    <property type="match status" value="1"/>
</dbReference>
<dbReference type="Pfam" id="PF02518">
    <property type="entry name" value="HATPase_c"/>
    <property type="match status" value="1"/>
</dbReference>
<dbReference type="NCBIfam" id="TIGR01059">
    <property type="entry name" value="gyrB"/>
    <property type="match status" value="1"/>
</dbReference>
<keyword evidence="9 10" id="KW-0413">Isomerase</keyword>
<evidence type="ECO:0000256" key="4">
    <source>
        <dbReference type="ARBA" id="ARBA00022741"/>
    </source>
</evidence>
<reference evidence="12 13" key="1">
    <citation type="journal article" date="2013" name="PLoS ONE">
        <title>Bacterial endosymbiosis in a chordate host: long-term co-evolution and conservation of secondary metabolism.</title>
        <authorList>
            <person name="Kwan J.C."/>
            <person name="Schmidt E.W."/>
        </authorList>
    </citation>
    <scope>NUCLEOTIDE SEQUENCE [LARGE SCALE GENOMIC DNA]</scope>
    <source>
        <strain evidence="13">L6</strain>
    </source>
</reference>
<dbReference type="InterPro" id="IPR000565">
    <property type="entry name" value="Topo_IIA_B"/>
</dbReference>
<keyword evidence="6 10" id="KW-0460">Magnesium</keyword>
<dbReference type="AlphaFoldDB" id="W2UY86"/>
<dbReference type="GO" id="GO:0005694">
    <property type="term" value="C:chromosome"/>
    <property type="evidence" value="ECO:0007669"/>
    <property type="project" value="InterPro"/>
</dbReference>
<keyword evidence="4 10" id="KW-0547">Nucleotide-binding</keyword>
<dbReference type="Gene3D" id="3.30.230.10">
    <property type="match status" value="1"/>
</dbReference>
<dbReference type="InterPro" id="IPR034160">
    <property type="entry name" value="TOPRIM_GyrB"/>
</dbReference>
<dbReference type="CDD" id="cd00822">
    <property type="entry name" value="TopoII_Trans_DNA_gyrase"/>
    <property type="match status" value="1"/>
</dbReference>
<dbReference type="PRINTS" id="PR01159">
    <property type="entry name" value="DNAGYRASEB"/>
</dbReference>
<comment type="caution">
    <text evidence="12">The sequence shown here is derived from an EMBL/GenBank/DDBJ whole genome shotgun (WGS) entry which is preliminary data.</text>
</comment>
<dbReference type="InterPro" id="IPR006171">
    <property type="entry name" value="TOPRIM_dom"/>
</dbReference>
<dbReference type="InterPro" id="IPR018522">
    <property type="entry name" value="TopoIIA_CS"/>
</dbReference>
<dbReference type="InterPro" id="IPR013506">
    <property type="entry name" value="Topo_IIA_bsu_dom2"/>
</dbReference>
<comment type="subunit">
    <text evidence="10">Heterotetramer, composed of two GyrA and two GyrB chains. In the heterotetramer, GyrA contains the active site tyrosine that forms a transient covalent intermediate with DNA, while GyrB binds cofactors and catalyzes ATP hydrolysis.</text>
</comment>
<dbReference type="CDD" id="cd03366">
    <property type="entry name" value="TOPRIM_TopoIIA_GyrB"/>
    <property type="match status" value="1"/>
</dbReference>
<evidence type="ECO:0000256" key="2">
    <source>
        <dbReference type="ARBA" id="ARBA00010708"/>
    </source>
</evidence>
<dbReference type="PANTHER" id="PTHR45866">
    <property type="entry name" value="DNA GYRASE/TOPOISOMERASE SUBUNIT B"/>
    <property type="match status" value="1"/>
</dbReference>
<feature type="site" description="Interaction with DNA" evidence="10">
    <location>
        <position position="455"/>
    </location>
</feature>
<keyword evidence="8" id="KW-0238">DNA-binding</keyword>
<dbReference type="GO" id="GO:0046872">
    <property type="term" value="F:metal ion binding"/>
    <property type="evidence" value="ECO:0007669"/>
    <property type="project" value="UniProtKB-KW"/>
</dbReference>
<dbReference type="SUPFAM" id="SSF56719">
    <property type="entry name" value="Type II DNA topoisomerase"/>
    <property type="match status" value="1"/>
</dbReference>
<comment type="subcellular location">
    <subcellularLocation>
        <location evidence="10">Cytoplasm</location>
    </subcellularLocation>
</comment>
<comment type="function">
    <text evidence="10">A type II topoisomerase that negatively supercoils closed circular double-stranded (ds) DNA in an ATP-dependent manner to modulate DNA topology and maintain chromosomes in an underwound state. Negative supercoiling favors strand separation, and DNA replication, transcription, recombination and repair, all of which involve strand separation. Also able to catalyze the interconversion of other topological isomers of dsDNA rings, including catenanes and knotted rings. Type II topoisomerases break and join 2 DNA strands simultaneously in an ATP-dependent manner.</text>
</comment>
<dbReference type="GO" id="GO:0003918">
    <property type="term" value="F:DNA topoisomerase type II (double strand cut, ATP-hydrolyzing) activity"/>
    <property type="evidence" value="ECO:0007669"/>
    <property type="project" value="UniProtKB-UniRule"/>
</dbReference>
<dbReference type="SMART" id="SM00433">
    <property type="entry name" value="TOP2c"/>
    <property type="match status" value="1"/>
</dbReference>
<dbReference type="EC" id="5.6.2.2" evidence="10"/>
<comment type="similarity">
    <text evidence="2 10">Belongs to the type II topoisomerase GyrB family.</text>
</comment>
<keyword evidence="10" id="KW-0963">Cytoplasm</keyword>
<keyword evidence="7 10" id="KW-0799">Topoisomerase</keyword>
<keyword evidence="3 10" id="KW-0479">Metal-binding</keyword>
<dbReference type="InterPro" id="IPR014721">
    <property type="entry name" value="Ribsml_uS5_D2-typ_fold_subgr"/>
</dbReference>
<dbReference type="GO" id="GO:0005524">
    <property type="term" value="F:ATP binding"/>
    <property type="evidence" value="ECO:0007669"/>
    <property type="project" value="UniProtKB-UniRule"/>
</dbReference>
<comment type="catalytic activity">
    <reaction evidence="1 10">
        <text>ATP-dependent breakage, passage and rejoining of double-stranded DNA.</text>
        <dbReference type="EC" id="5.6.2.2"/>
    </reaction>
</comment>
<feature type="domain" description="Toprim" evidence="11">
    <location>
        <begin position="421"/>
        <end position="536"/>
    </location>
</feature>
<evidence type="ECO:0000256" key="7">
    <source>
        <dbReference type="ARBA" id="ARBA00023029"/>
    </source>
</evidence>
<evidence type="ECO:0000256" key="9">
    <source>
        <dbReference type="ARBA" id="ARBA00023235"/>
    </source>
</evidence>
<comment type="cofactor">
    <cofactor evidence="10">
        <name>Mg(2+)</name>
        <dbReference type="ChEBI" id="CHEBI:18420"/>
    </cofactor>
    <cofactor evidence="10">
        <name>Mn(2+)</name>
        <dbReference type="ChEBI" id="CHEBI:29035"/>
    </cofactor>
    <cofactor evidence="10">
        <name>Ca(2+)</name>
        <dbReference type="ChEBI" id="CHEBI:29108"/>
    </cofactor>
    <text evidence="10">Binds two Mg(2+) per subunit. The magnesium ions form salt bridges with both the protein and the DNA. Can also accept other divalent metal cations, such as Mn(2+) or Ca(2+).</text>
</comment>
<dbReference type="GO" id="GO:0003677">
    <property type="term" value="F:DNA binding"/>
    <property type="evidence" value="ECO:0007669"/>
    <property type="project" value="UniProtKB-KW"/>
</dbReference>
<dbReference type="Pfam" id="PF01751">
    <property type="entry name" value="Toprim"/>
    <property type="match status" value="1"/>
</dbReference>
<sequence>MEDYTAHSIKVLKGLEAVRKRPGMYIGDTDDGSGLHHMLYEVLDNSIDESLAGYCDKIMIVLHSDDSVTVVDNGRGIPVDVHSEGLTAAEVIMTQLHAGGKFDQNSYKISGGLHGVGVSVVNALSSNVELTIWRNCKEYQMSFANGIKTSELCVTNEKIRKRGTKVKFKPSDNIFSFINMSFTVLESRIRELSFLNPSVEIVLTDERSDKTRVFEKKENGLVEFIKYLDGDKEILSSVPISIHDTSVLENKTTVFIDAVLQWNTSYYEHILCFTNNIRQKDGGTHLIGFRTSLTRTINQYIENFMKKQKVSITGEDVREGLTAIISVKMADPKFSSQTKEKLVSSEIKSVVERIVGKTLSAFLEEHPKIAKSIINKIMEASLAREAAKKARELTRRKNVLELNSTLPGKLADCQSRDPAESEIFIVEGNSAGGSAKQGRSRFTQAVLPLKGKILNVEKVRFDKILSSEEITSLITALGTNIGHDEFNIDKLRYHKIIIMTDADVDGLHIRTLIFTFFFRYMKKIIEGGFLYIAQPPLYRVVVKNKEMYIKDDQMLESYILDLSAQYFSIIINNNKFSTPEAIPFLKACKASYSIVSDIVHIPEHMEIFQIVSFCIRDEEIDLDLVLKKLHLIDKTYTATTEEDTLVFTKIVNGIKKYIRILRKNVLLLARHPIYKELQIYFMNPCIVQENEIQHTFFSPASLHIYIYKRVKEMMTLQRFKGLGEMNPEQLWETTLDPKKRMLLQVSLEDAENADKIFTILMGSVVAPRKEFIINNSVYVEDLDI</sequence>
<dbReference type="Gene3D" id="3.40.50.670">
    <property type="match status" value="2"/>
</dbReference>
<dbReference type="PATRIC" id="fig|1401685.3.peg.984"/>
<dbReference type="SUPFAM" id="SSF54211">
    <property type="entry name" value="Ribosomal protein S5 domain 2-like"/>
    <property type="match status" value="1"/>
</dbReference>
<feature type="binding site" evidence="10">
    <location>
        <position position="427"/>
    </location>
    <ligand>
        <name>Mg(2+)</name>
        <dbReference type="ChEBI" id="CHEBI:18420"/>
        <label>1</label>
        <note>catalytic</note>
    </ligand>
</feature>
<dbReference type="Pfam" id="PF00204">
    <property type="entry name" value="DNA_gyraseB"/>
    <property type="match status" value="1"/>
</dbReference>
<dbReference type="PROSITE" id="PS50880">
    <property type="entry name" value="TOPRIM"/>
    <property type="match status" value="1"/>
</dbReference>
<dbReference type="CDD" id="cd16928">
    <property type="entry name" value="HATPase_GyrB-like"/>
    <property type="match status" value="1"/>
</dbReference>
<evidence type="ECO:0000259" key="11">
    <source>
        <dbReference type="PROSITE" id="PS50880"/>
    </source>
</evidence>
<dbReference type="InterPro" id="IPR011557">
    <property type="entry name" value="GyrB"/>
</dbReference>
<evidence type="ECO:0000256" key="10">
    <source>
        <dbReference type="HAMAP-Rule" id="MF_01898"/>
    </source>
</evidence>
<dbReference type="InterPro" id="IPR001241">
    <property type="entry name" value="Topo_IIA"/>
</dbReference>
<accession>W2UY86</accession>
<evidence type="ECO:0000256" key="3">
    <source>
        <dbReference type="ARBA" id="ARBA00022723"/>
    </source>
</evidence>
<dbReference type="HAMAP" id="MF_01898">
    <property type="entry name" value="GyrB"/>
    <property type="match status" value="1"/>
</dbReference>
<dbReference type="GO" id="GO:0006261">
    <property type="term" value="P:DNA-templated DNA replication"/>
    <property type="evidence" value="ECO:0007669"/>
    <property type="project" value="UniProtKB-UniRule"/>
</dbReference>
<dbReference type="InterPro" id="IPR002288">
    <property type="entry name" value="DNA_gyrase_B_C"/>
</dbReference>
<gene>
    <name evidence="10 12" type="primary">gyrB</name>
    <name evidence="12" type="ORF">P857_161</name>
</gene>
<dbReference type="InterPro" id="IPR036890">
    <property type="entry name" value="HATPase_C_sf"/>
</dbReference>
<dbReference type="PROSITE" id="PS00177">
    <property type="entry name" value="TOPOISOMERASE_II"/>
    <property type="match status" value="1"/>
</dbReference>
<dbReference type="GO" id="GO:0006265">
    <property type="term" value="P:DNA topological change"/>
    <property type="evidence" value="ECO:0007669"/>
    <property type="project" value="UniProtKB-UniRule"/>
</dbReference>
<dbReference type="InterPro" id="IPR003594">
    <property type="entry name" value="HATPase_dom"/>
</dbReference>
<feature type="binding site" evidence="10">
    <location>
        <position position="503"/>
    </location>
    <ligand>
        <name>Mg(2+)</name>
        <dbReference type="ChEBI" id="CHEBI:18420"/>
        <label>2</label>
    </ligand>
</feature>
<dbReference type="GO" id="GO:0005737">
    <property type="term" value="C:cytoplasm"/>
    <property type="evidence" value="ECO:0007669"/>
    <property type="project" value="UniProtKB-SubCell"/>
</dbReference>
<dbReference type="Pfam" id="PF00986">
    <property type="entry name" value="DNA_gyraseB_C"/>
    <property type="match status" value="1"/>
</dbReference>
<dbReference type="PRINTS" id="PR00418">
    <property type="entry name" value="TPI2FAMILY"/>
</dbReference>
<evidence type="ECO:0000256" key="1">
    <source>
        <dbReference type="ARBA" id="ARBA00000185"/>
    </source>
</evidence>
<name>W2UY86_9RICK</name>
<evidence type="ECO:0000313" key="12">
    <source>
        <dbReference type="EMBL" id="ETO91086.1"/>
    </source>
</evidence>
<dbReference type="STRING" id="1401685.P857_161"/>
<dbReference type="Proteomes" id="UP000018951">
    <property type="component" value="Unassembled WGS sequence"/>
</dbReference>
<feature type="site" description="Interaction with DNA" evidence="10">
    <location>
        <position position="452"/>
    </location>
</feature>
<dbReference type="InterPro" id="IPR013760">
    <property type="entry name" value="Topo_IIA-like_dom_sf"/>
</dbReference>
<dbReference type="InterPro" id="IPR013759">
    <property type="entry name" value="Topo_IIA_B_C"/>
</dbReference>
<dbReference type="EMBL" id="AXCJ01000009">
    <property type="protein sequence ID" value="ETO91086.1"/>
    <property type="molecule type" value="Genomic_DNA"/>
</dbReference>
<keyword evidence="13" id="KW-1185">Reference proteome</keyword>
<dbReference type="InterPro" id="IPR020568">
    <property type="entry name" value="Ribosomal_Su5_D2-typ_SF"/>
</dbReference>
<evidence type="ECO:0000256" key="6">
    <source>
        <dbReference type="ARBA" id="ARBA00022842"/>
    </source>
</evidence>
<evidence type="ECO:0000313" key="13">
    <source>
        <dbReference type="Proteomes" id="UP000018951"/>
    </source>
</evidence>
<proteinExistence type="inferred from homology"/>
<dbReference type="Gene3D" id="3.30.565.10">
    <property type="entry name" value="Histidine kinase-like ATPase, C-terminal domain"/>
    <property type="match status" value="1"/>
</dbReference>
<evidence type="ECO:0000256" key="8">
    <source>
        <dbReference type="ARBA" id="ARBA00023125"/>
    </source>
</evidence>
<dbReference type="SUPFAM" id="SSF55874">
    <property type="entry name" value="ATPase domain of HSP90 chaperone/DNA topoisomerase II/histidine kinase"/>
    <property type="match status" value="1"/>
</dbReference>
<dbReference type="PANTHER" id="PTHR45866:SF1">
    <property type="entry name" value="DNA GYRASE SUBUNIT B, MITOCHONDRIAL"/>
    <property type="match status" value="1"/>
</dbReference>
<evidence type="ECO:0000256" key="5">
    <source>
        <dbReference type="ARBA" id="ARBA00022840"/>
    </source>
</evidence>
<dbReference type="NCBIfam" id="NF004189">
    <property type="entry name" value="PRK05644.1"/>
    <property type="match status" value="1"/>
</dbReference>
<feature type="binding site" evidence="10">
    <location>
        <position position="501"/>
    </location>
    <ligand>
        <name>Mg(2+)</name>
        <dbReference type="ChEBI" id="CHEBI:18420"/>
        <label>1</label>
        <note>catalytic</note>
    </ligand>
</feature>
<dbReference type="SMART" id="SM00387">
    <property type="entry name" value="HATPase_c"/>
    <property type="match status" value="1"/>
</dbReference>
<feature type="binding site" evidence="10">
    <location>
        <position position="501"/>
    </location>
    <ligand>
        <name>Mg(2+)</name>
        <dbReference type="ChEBI" id="CHEBI:18420"/>
        <label>2</label>
    </ligand>
</feature>
<comment type="miscellaneous">
    <text evidence="10">Few gyrases are as efficient as E.coli at forming negative supercoils. Not all organisms have 2 type II topoisomerases; in organisms with a single type II topoisomerase this enzyme also has to decatenate newly replicated chromosomes.</text>
</comment>